<evidence type="ECO:0000313" key="3">
    <source>
        <dbReference type="Proteomes" id="UP000276506"/>
    </source>
</evidence>
<dbReference type="EMBL" id="RHQL01000018">
    <property type="protein sequence ID" value="RRV05490.1"/>
    <property type="molecule type" value="Genomic_DNA"/>
</dbReference>
<dbReference type="RefSeq" id="WP_041109806.1">
    <property type="nucleotide sequence ID" value="NZ_RHQL01000018.1"/>
</dbReference>
<proteinExistence type="predicted"/>
<comment type="caution">
    <text evidence="2">The sequence shown here is derived from an EMBL/GenBank/DDBJ whole genome shotgun (WGS) entry which is preliminary data.</text>
</comment>
<feature type="transmembrane region" description="Helical" evidence="1">
    <location>
        <begin position="12"/>
        <end position="30"/>
    </location>
</feature>
<keyword evidence="1" id="KW-0812">Transmembrane</keyword>
<name>A0A3R8U503_9GAMM</name>
<evidence type="ECO:0008006" key="4">
    <source>
        <dbReference type="Google" id="ProtNLM"/>
    </source>
</evidence>
<gene>
    <name evidence="2" type="ORF">EGJ28_21365</name>
</gene>
<keyword evidence="1" id="KW-0472">Membrane</keyword>
<dbReference type="Proteomes" id="UP000276506">
    <property type="component" value="Unassembled WGS sequence"/>
</dbReference>
<feature type="transmembrane region" description="Helical" evidence="1">
    <location>
        <begin position="79"/>
        <end position="101"/>
    </location>
</feature>
<accession>A0A3R8U503</accession>
<sequence>MSESLLRITYMALGIYTFASALFTTTLLSRQGDEPVQLFGMGCLWVSFIAMVMMVTWASKAQGRNPGRRLPESFLRVSFLAMGLMFFSCALATTLAIAGTVLSATDLVAVSGLWSGFLVFGGVIMLSQRRGEGVSTTVTSAAPTASA</sequence>
<evidence type="ECO:0000256" key="1">
    <source>
        <dbReference type="SAM" id="Phobius"/>
    </source>
</evidence>
<reference evidence="2 3" key="1">
    <citation type="submission" date="2018-10" db="EMBL/GenBank/DDBJ databases">
        <title>Transmission dynamics of multidrug resistant bacteria on intensive care unit surfaces.</title>
        <authorList>
            <person name="D'Souza A.W."/>
            <person name="Potter R.F."/>
            <person name="Wallace M."/>
            <person name="Shupe A."/>
            <person name="Patel S."/>
            <person name="Sun S."/>
            <person name="Gul D."/>
            <person name="Kwon J.H."/>
            <person name="Andleeb S."/>
            <person name="Burnham C.-A.D."/>
            <person name="Dantas G."/>
        </authorList>
    </citation>
    <scope>NUCLEOTIDE SEQUENCE [LARGE SCALE GENOMIC DNA]</scope>
    <source>
        <strain evidence="2 3">PX_177</strain>
    </source>
</reference>
<feature type="transmembrane region" description="Helical" evidence="1">
    <location>
        <begin position="36"/>
        <end position="58"/>
    </location>
</feature>
<protein>
    <recommendedName>
        <fullName evidence="4">Transmembrane protein</fullName>
    </recommendedName>
</protein>
<organism evidence="2 3">
    <name type="scientific">Stutzerimonas xanthomarina</name>
    <dbReference type="NCBI Taxonomy" id="271420"/>
    <lineage>
        <taxon>Bacteria</taxon>
        <taxon>Pseudomonadati</taxon>
        <taxon>Pseudomonadota</taxon>
        <taxon>Gammaproteobacteria</taxon>
        <taxon>Pseudomonadales</taxon>
        <taxon>Pseudomonadaceae</taxon>
        <taxon>Stutzerimonas</taxon>
    </lineage>
</organism>
<feature type="transmembrane region" description="Helical" evidence="1">
    <location>
        <begin position="107"/>
        <end position="126"/>
    </location>
</feature>
<dbReference type="AlphaFoldDB" id="A0A3R8U503"/>
<evidence type="ECO:0000313" key="2">
    <source>
        <dbReference type="EMBL" id="RRV05490.1"/>
    </source>
</evidence>
<keyword evidence="1" id="KW-1133">Transmembrane helix</keyword>